<evidence type="ECO:0000313" key="2">
    <source>
        <dbReference type="EMBL" id="RFZ94029.1"/>
    </source>
</evidence>
<proteinExistence type="predicted"/>
<accession>A0A372NWI1</accession>
<dbReference type="InterPro" id="IPR016865">
    <property type="entry name" value="RclC"/>
</dbReference>
<dbReference type="PANTHER" id="PTHR40106:SF1">
    <property type="entry name" value="INNER MEMBRANE PROTEIN RCLC"/>
    <property type="match status" value="1"/>
</dbReference>
<gene>
    <name evidence="2" type="ORF">D0C36_00245</name>
</gene>
<keyword evidence="1" id="KW-1133">Transmembrane helix</keyword>
<dbReference type="Proteomes" id="UP000264217">
    <property type="component" value="Unassembled WGS sequence"/>
</dbReference>
<name>A0A372NWI1_9SPHI</name>
<evidence type="ECO:0000256" key="1">
    <source>
        <dbReference type="SAM" id="Phobius"/>
    </source>
</evidence>
<organism evidence="2 3">
    <name type="scientific">Mucilaginibacter conchicola</name>
    <dbReference type="NCBI Taxonomy" id="2303333"/>
    <lineage>
        <taxon>Bacteria</taxon>
        <taxon>Pseudomonadati</taxon>
        <taxon>Bacteroidota</taxon>
        <taxon>Sphingobacteriia</taxon>
        <taxon>Sphingobacteriales</taxon>
        <taxon>Sphingobacteriaceae</taxon>
        <taxon>Mucilaginibacter</taxon>
    </lineage>
</organism>
<feature type="transmembrane region" description="Helical" evidence="1">
    <location>
        <begin position="47"/>
        <end position="74"/>
    </location>
</feature>
<dbReference type="PANTHER" id="PTHR40106">
    <property type="entry name" value="INNER MEMBRANE PROTEIN RCLC"/>
    <property type="match status" value="1"/>
</dbReference>
<dbReference type="AlphaFoldDB" id="A0A372NWI1"/>
<dbReference type="GO" id="GO:1901530">
    <property type="term" value="P:response to hypochlorite"/>
    <property type="evidence" value="ECO:0007669"/>
    <property type="project" value="TreeGrafter"/>
</dbReference>
<feature type="transmembrane region" description="Helical" evidence="1">
    <location>
        <begin position="7"/>
        <end position="27"/>
    </location>
</feature>
<keyword evidence="1" id="KW-0472">Membrane</keyword>
<dbReference type="InterPro" id="IPR007339">
    <property type="entry name" value="RclC-like"/>
</dbReference>
<dbReference type="PIRSF" id="PIRSF028065">
    <property type="entry name" value="UCP028065"/>
    <property type="match status" value="1"/>
</dbReference>
<dbReference type="Pfam" id="PF04224">
    <property type="entry name" value="DUF417"/>
    <property type="match status" value="1"/>
</dbReference>
<sequence>MNLKKASYNLGVIATIIVLFWIGIVKFTPSEAAGIKGYVSHSFLMSWLYHVASVQGVSNIIGTVEIATAILLIISFWNTKIGLIAGYISAGIFLITLSFLFTTPGVWHLMDGVPVTDFFVVKDMAFLAVALQVIDKHQTSAAK</sequence>
<keyword evidence="3" id="KW-1185">Reference proteome</keyword>
<dbReference type="EMBL" id="QWDC01000001">
    <property type="protein sequence ID" value="RFZ94029.1"/>
    <property type="molecule type" value="Genomic_DNA"/>
</dbReference>
<comment type="caution">
    <text evidence="2">The sequence shown here is derived from an EMBL/GenBank/DDBJ whole genome shotgun (WGS) entry which is preliminary data.</text>
</comment>
<keyword evidence="1" id="KW-0812">Transmembrane</keyword>
<dbReference type="OrthoDB" id="1118972at2"/>
<protein>
    <submittedName>
        <fullName evidence="2">DUF417 family protein</fullName>
    </submittedName>
</protein>
<dbReference type="GO" id="GO:0005886">
    <property type="term" value="C:plasma membrane"/>
    <property type="evidence" value="ECO:0007669"/>
    <property type="project" value="TreeGrafter"/>
</dbReference>
<evidence type="ECO:0000313" key="3">
    <source>
        <dbReference type="Proteomes" id="UP000264217"/>
    </source>
</evidence>
<dbReference type="RefSeq" id="WP_117389595.1">
    <property type="nucleotide sequence ID" value="NZ_QWDC01000001.1"/>
</dbReference>
<feature type="transmembrane region" description="Helical" evidence="1">
    <location>
        <begin position="81"/>
        <end position="101"/>
    </location>
</feature>
<reference evidence="2 3" key="1">
    <citation type="submission" date="2018-08" db="EMBL/GenBank/DDBJ databases">
        <title>Mucilaginibacter sp. MYSH2.</title>
        <authorList>
            <person name="Seo T."/>
        </authorList>
    </citation>
    <scope>NUCLEOTIDE SEQUENCE [LARGE SCALE GENOMIC DNA]</scope>
    <source>
        <strain evidence="2 3">MYSH2</strain>
    </source>
</reference>